<dbReference type="GO" id="GO:0000460">
    <property type="term" value="P:maturation of 5.8S rRNA"/>
    <property type="evidence" value="ECO:0007669"/>
    <property type="project" value="TreeGrafter"/>
</dbReference>
<dbReference type="AlphaFoldDB" id="A0AAP0RV88"/>
<feature type="region of interest" description="Disordered" evidence="2">
    <location>
        <begin position="81"/>
        <end position="114"/>
    </location>
</feature>
<evidence type="ECO:0000313" key="3">
    <source>
        <dbReference type="EMBL" id="KAK9284788.1"/>
    </source>
</evidence>
<gene>
    <name evidence="3" type="ORF">L1049_023965</name>
</gene>
<organism evidence="3 4">
    <name type="scientific">Liquidambar formosana</name>
    <name type="common">Formosan gum</name>
    <dbReference type="NCBI Taxonomy" id="63359"/>
    <lineage>
        <taxon>Eukaryota</taxon>
        <taxon>Viridiplantae</taxon>
        <taxon>Streptophyta</taxon>
        <taxon>Embryophyta</taxon>
        <taxon>Tracheophyta</taxon>
        <taxon>Spermatophyta</taxon>
        <taxon>Magnoliopsida</taxon>
        <taxon>eudicotyledons</taxon>
        <taxon>Gunneridae</taxon>
        <taxon>Pentapetalae</taxon>
        <taxon>Saxifragales</taxon>
        <taxon>Altingiaceae</taxon>
        <taxon>Liquidambar</taxon>
    </lineage>
</organism>
<sequence>MSLNNKKEVLDRSPAEEEEVDGQDAGEENEVSEDEESEIQPGITKFTEGCRAFRIAFKKIMKKNISDDSLKLIAEKLAEEEAERKVKGEAKKERHLVNKAQNAQKGLNPSSFKDAKALRKRRKEAFFSELGKTSSSMADTPIKVHTSTGPGNDEGLAWAPLRDNYMLANSKLKD</sequence>
<evidence type="ECO:0000256" key="1">
    <source>
        <dbReference type="ARBA" id="ARBA00007462"/>
    </source>
</evidence>
<feature type="region of interest" description="Disordered" evidence="2">
    <location>
        <begin position="1"/>
        <end position="43"/>
    </location>
</feature>
<evidence type="ECO:0000313" key="4">
    <source>
        <dbReference type="Proteomes" id="UP001415857"/>
    </source>
</evidence>
<evidence type="ECO:0000256" key="2">
    <source>
        <dbReference type="SAM" id="MobiDB-lite"/>
    </source>
</evidence>
<dbReference type="GO" id="GO:0030687">
    <property type="term" value="C:preribosome, large subunit precursor"/>
    <property type="evidence" value="ECO:0007669"/>
    <property type="project" value="TreeGrafter"/>
</dbReference>
<feature type="compositionally biased region" description="Basic and acidic residues" evidence="2">
    <location>
        <begin position="1"/>
        <end position="15"/>
    </location>
</feature>
<feature type="compositionally biased region" description="Polar residues" evidence="2">
    <location>
        <begin position="99"/>
        <end position="111"/>
    </location>
</feature>
<dbReference type="GO" id="GO:0000470">
    <property type="term" value="P:maturation of LSU-rRNA"/>
    <property type="evidence" value="ECO:0007669"/>
    <property type="project" value="TreeGrafter"/>
</dbReference>
<comment type="similarity">
    <text evidence="1">Belongs to the RRP15 family.</text>
</comment>
<reference evidence="3 4" key="1">
    <citation type="journal article" date="2024" name="Plant J.">
        <title>Genome sequences and population genomics reveal climatic adaptation and genomic divergence between two closely related sweetgum species.</title>
        <authorList>
            <person name="Xu W.Q."/>
            <person name="Ren C.Q."/>
            <person name="Zhang X.Y."/>
            <person name="Comes H.P."/>
            <person name="Liu X.H."/>
            <person name="Li Y.G."/>
            <person name="Kettle C.J."/>
            <person name="Jalonen R."/>
            <person name="Gaisberger H."/>
            <person name="Ma Y.Z."/>
            <person name="Qiu Y.X."/>
        </authorList>
    </citation>
    <scope>NUCLEOTIDE SEQUENCE [LARGE SCALE GENOMIC DNA]</scope>
    <source>
        <strain evidence="3">Hangzhou</strain>
    </source>
</reference>
<keyword evidence="4" id="KW-1185">Reference proteome</keyword>
<protein>
    <submittedName>
        <fullName evidence="3">Uncharacterized protein</fullName>
    </submittedName>
</protein>
<feature type="region of interest" description="Disordered" evidence="2">
    <location>
        <begin position="137"/>
        <end position="157"/>
    </location>
</feature>
<feature type="compositionally biased region" description="Acidic residues" evidence="2">
    <location>
        <begin position="16"/>
        <end position="38"/>
    </location>
</feature>
<comment type="caution">
    <text evidence="3">The sequence shown here is derived from an EMBL/GenBank/DDBJ whole genome shotgun (WGS) entry which is preliminary data.</text>
</comment>
<dbReference type="PANTHER" id="PTHR13245">
    <property type="entry name" value="RRP15-LIKE PROTEIN"/>
    <property type="match status" value="1"/>
</dbReference>
<dbReference type="Proteomes" id="UP001415857">
    <property type="component" value="Unassembled WGS sequence"/>
</dbReference>
<dbReference type="EMBL" id="JBBPBK010000005">
    <property type="protein sequence ID" value="KAK9284788.1"/>
    <property type="molecule type" value="Genomic_DNA"/>
</dbReference>
<feature type="compositionally biased region" description="Basic and acidic residues" evidence="2">
    <location>
        <begin position="81"/>
        <end position="96"/>
    </location>
</feature>
<dbReference type="InterPro" id="IPR012459">
    <property type="entry name" value="Rrp15"/>
</dbReference>
<proteinExistence type="inferred from homology"/>
<accession>A0AAP0RV88</accession>
<dbReference type="PANTHER" id="PTHR13245:SF14">
    <property type="entry name" value="RRP15-LIKE PROTEIN"/>
    <property type="match status" value="1"/>
</dbReference>
<name>A0AAP0RV88_LIQFO</name>